<dbReference type="CDD" id="cd00143">
    <property type="entry name" value="PP2Cc"/>
    <property type="match status" value="1"/>
</dbReference>
<feature type="compositionally biased region" description="Acidic residues" evidence="1">
    <location>
        <begin position="343"/>
        <end position="363"/>
    </location>
</feature>
<dbReference type="SMART" id="SM00332">
    <property type="entry name" value="PP2Cc"/>
    <property type="match status" value="1"/>
</dbReference>
<reference evidence="3 4" key="1">
    <citation type="submission" date="2016-10" db="EMBL/GenBank/DDBJ databases">
        <authorList>
            <person name="de Groot N.N."/>
        </authorList>
    </citation>
    <scope>NUCLEOTIDE SEQUENCE [LARGE SCALE GENOMIC DNA]</scope>
    <source>
        <strain evidence="3 4">KH2T6</strain>
    </source>
</reference>
<feature type="region of interest" description="Disordered" evidence="1">
    <location>
        <begin position="469"/>
        <end position="508"/>
    </location>
</feature>
<evidence type="ECO:0000313" key="3">
    <source>
        <dbReference type="EMBL" id="SEL36591.1"/>
    </source>
</evidence>
<evidence type="ECO:0000256" key="1">
    <source>
        <dbReference type="SAM" id="MobiDB-lite"/>
    </source>
</evidence>
<sequence length="542" mass="60345">MQQNKCVIIWGMLMRYYIYGYTDTGSVKKNNEDAVLVNNEVINDGFREAVLDAPFITAVCDGMGEENAGGIAAGLCLKELASVSYTSKTDLKQSLMAIHGKIKKRSTQDKTSANMQTTLCAFAVDEDGKGLCINVGDSRIYRYVNGAIRQLTTDQSYEQYMFSKGEIDNAEELDPEERDAVISAMGSPQSDPKIDQTPLVNEFGTEPDDMIIITTDGLSDFVSENEFEIGLAMDLPISEKLVALAKLAVLNGSTDNVSIIGVKPFLDFEELSALTRHDAVGTTVNVIEMLEDHEDEEEKDELSDILTIDLEAIIGKSKPVFPPEYGDVPMPKTEPEPKTEQQPEYELEPEPESEPEPEQEPEIIPEQTIESVVEPDPELQPEPDCELQTEQEPEPEMIPEQEPETEPESQPESDADPDSEPVSGSDNEQQSETEFESETETEAESEAIAKLLQKYISETKLCIDRELELEQEPQSETEIQSISDEETVSSLESVSEPELLTEEHHEMVSREEIELEAHDLFMQAQASLSRLSGLIPKKKKTE</sequence>
<evidence type="ECO:0000259" key="2">
    <source>
        <dbReference type="PROSITE" id="PS51746"/>
    </source>
</evidence>
<dbReference type="InterPro" id="IPR001932">
    <property type="entry name" value="PPM-type_phosphatase-like_dom"/>
</dbReference>
<dbReference type="InterPro" id="IPR036457">
    <property type="entry name" value="PPM-type-like_dom_sf"/>
</dbReference>
<feature type="compositionally biased region" description="Acidic residues" evidence="1">
    <location>
        <begin position="373"/>
        <end position="419"/>
    </location>
</feature>
<dbReference type="PANTHER" id="PTHR34403:SF14">
    <property type="entry name" value="OS05G0225800 PROTEIN"/>
    <property type="match status" value="1"/>
</dbReference>
<accession>A0A1H7PLA4</accession>
<feature type="compositionally biased region" description="Acidic residues" evidence="1">
    <location>
        <begin position="429"/>
        <end position="445"/>
    </location>
</feature>
<evidence type="ECO:0000313" key="4">
    <source>
        <dbReference type="Proteomes" id="UP000186015"/>
    </source>
</evidence>
<dbReference type="Proteomes" id="UP000186015">
    <property type="component" value="Unassembled WGS sequence"/>
</dbReference>
<feature type="domain" description="PPM-type phosphatase" evidence="2">
    <location>
        <begin position="18"/>
        <end position="264"/>
    </location>
</feature>
<proteinExistence type="predicted"/>
<dbReference type="EMBL" id="FOAT01000023">
    <property type="protein sequence ID" value="SEL36591.1"/>
    <property type="molecule type" value="Genomic_DNA"/>
</dbReference>
<name>A0A1H7PLA4_RUMAL</name>
<dbReference type="InterPro" id="IPR050972">
    <property type="entry name" value="SDr-like"/>
</dbReference>
<feature type="region of interest" description="Disordered" evidence="1">
    <location>
        <begin position="318"/>
        <end position="446"/>
    </location>
</feature>
<gene>
    <name evidence="3" type="ORF">SAMN05216469_1234</name>
</gene>
<protein>
    <submittedName>
        <fullName evidence="3">Serine/threonine protein phosphatase PrpC</fullName>
    </submittedName>
</protein>
<dbReference type="SUPFAM" id="SSF81606">
    <property type="entry name" value="PP2C-like"/>
    <property type="match status" value="1"/>
</dbReference>
<dbReference type="AlphaFoldDB" id="A0A1H7PLA4"/>
<dbReference type="Gene3D" id="3.60.40.10">
    <property type="entry name" value="PPM-type phosphatase domain"/>
    <property type="match status" value="1"/>
</dbReference>
<dbReference type="SMART" id="SM00331">
    <property type="entry name" value="PP2C_SIG"/>
    <property type="match status" value="1"/>
</dbReference>
<feature type="compositionally biased region" description="Low complexity" evidence="1">
    <location>
        <begin position="488"/>
        <end position="498"/>
    </location>
</feature>
<dbReference type="PANTHER" id="PTHR34403">
    <property type="entry name" value="TOL-PAL SYSTEM PROTEIN TOLA"/>
    <property type="match status" value="1"/>
</dbReference>
<dbReference type="Pfam" id="PF13672">
    <property type="entry name" value="PP2C_2"/>
    <property type="match status" value="1"/>
</dbReference>
<dbReference type="PROSITE" id="PS51746">
    <property type="entry name" value="PPM_2"/>
    <property type="match status" value="1"/>
</dbReference>
<organism evidence="3 4">
    <name type="scientific">Ruminococcus albus</name>
    <dbReference type="NCBI Taxonomy" id="1264"/>
    <lineage>
        <taxon>Bacteria</taxon>
        <taxon>Bacillati</taxon>
        <taxon>Bacillota</taxon>
        <taxon>Clostridia</taxon>
        <taxon>Eubacteriales</taxon>
        <taxon>Oscillospiraceae</taxon>
        <taxon>Ruminococcus</taxon>
    </lineage>
</organism>